<evidence type="ECO:0000256" key="3">
    <source>
        <dbReference type="ARBA" id="ARBA00022989"/>
    </source>
</evidence>
<dbReference type="SUPFAM" id="SSF161084">
    <property type="entry name" value="MAPEG domain-like"/>
    <property type="match status" value="1"/>
</dbReference>
<proteinExistence type="predicted"/>
<evidence type="ECO:0000256" key="4">
    <source>
        <dbReference type="ARBA" id="ARBA00023136"/>
    </source>
</evidence>
<sequence>MKNERNALVDIETIRALRVLVWPTFAYFVLFFIFLCFQSFSKFYLVFSKKKGAVSLRDIKYGEGSKRGLALLSDRTFLNMHEQSLAILFSVWLHGIIVHPSDAANTLWFYITFRVFYPLGFRKGPPFLFLSTFPNYFAIFYSWFRILTTVISS</sequence>
<dbReference type="AlphaFoldDB" id="A0A7S3JZH6"/>
<feature type="transmembrane region" description="Helical" evidence="5">
    <location>
        <begin position="25"/>
        <end position="47"/>
    </location>
</feature>
<dbReference type="GO" id="GO:0016020">
    <property type="term" value="C:membrane"/>
    <property type="evidence" value="ECO:0007669"/>
    <property type="project" value="UniProtKB-SubCell"/>
</dbReference>
<dbReference type="EMBL" id="HBIJ01016132">
    <property type="protein sequence ID" value="CAE0369988.1"/>
    <property type="molecule type" value="Transcribed_RNA"/>
</dbReference>
<evidence type="ECO:0000256" key="5">
    <source>
        <dbReference type="SAM" id="Phobius"/>
    </source>
</evidence>
<dbReference type="InterPro" id="IPR023352">
    <property type="entry name" value="MAPEG-like_dom_sf"/>
</dbReference>
<accession>A0A7S3JZH6</accession>
<keyword evidence="4 5" id="KW-0472">Membrane</keyword>
<evidence type="ECO:0000256" key="2">
    <source>
        <dbReference type="ARBA" id="ARBA00022692"/>
    </source>
</evidence>
<reference evidence="6" key="1">
    <citation type="submission" date="2021-01" db="EMBL/GenBank/DDBJ databases">
        <authorList>
            <person name="Corre E."/>
            <person name="Pelletier E."/>
            <person name="Niang G."/>
            <person name="Scheremetjew M."/>
            <person name="Finn R."/>
            <person name="Kale V."/>
            <person name="Holt S."/>
            <person name="Cochrane G."/>
            <person name="Meng A."/>
            <person name="Brown T."/>
            <person name="Cohen L."/>
        </authorList>
    </citation>
    <scope>NUCLEOTIDE SEQUENCE</scope>
    <source>
        <strain evidence="6">CCMP1510</strain>
    </source>
</reference>
<dbReference type="InterPro" id="IPR001129">
    <property type="entry name" value="Membr-assoc_MAPEG"/>
</dbReference>
<evidence type="ECO:0000256" key="1">
    <source>
        <dbReference type="ARBA" id="ARBA00004370"/>
    </source>
</evidence>
<gene>
    <name evidence="6" type="ORF">ALAG00032_LOCUS10752</name>
</gene>
<feature type="transmembrane region" description="Helical" evidence="5">
    <location>
        <begin position="126"/>
        <end position="144"/>
    </location>
</feature>
<evidence type="ECO:0000313" key="6">
    <source>
        <dbReference type="EMBL" id="CAE0369988.1"/>
    </source>
</evidence>
<name>A0A7S3JZH6_9STRA</name>
<dbReference type="Pfam" id="PF01124">
    <property type="entry name" value="MAPEG"/>
    <property type="match status" value="1"/>
</dbReference>
<organism evidence="6">
    <name type="scientific">Aureoumbra lagunensis</name>
    <dbReference type="NCBI Taxonomy" id="44058"/>
    <lineage>
        <taxon>Eukaryota</taxon>
        <taxon>Sar</taxon>
        <taxon>Stramenopiles</taxon>
        <taxon>Ochrophyta</taxon>
        <taxon>Pelagophyceae</taxon>
        <taxon>Pelagomonadales</taxon>
        <taxon>Aureoumbra</taxon>
    </lineage>
</organism>
<keyword evidence="3 5" id="KW-1133">Transmembrane helix</keyword>
<comment type="subcellular location">
    <subcellularLocation>
        <location evidence="1">Membrane</location>
    </subcellularLocation>
</comment>
<protein>
    <submittedName>
        <fullName evidence="6">Uncharacterized protein</fullName>
    </submittedName>
</protein>
<keyword evidence="2 5" id="KW-0812">Transmembrane</keyword>